<feature type="region of interest" description="Disordered" evidence="1">
    <location>
        <begin position="1"/>
        <end position="33"/>
    </location>
</feature>
<accession>A0A6C0I369</accession>
<dbReference type="EMBL" id="MN740076">
    <property type="protein sequence ID" value="QHT86806.1"/>
    <property type="molecule type" value="Genomic_DNA"/>
</dbReference>
<organism evidence="2">
    <name type="scientific">viral metagenome</name>
    <dbReference type="NCBI Taxonomy" id="1070528"/>
    <lineage>
        <taxon>unclassified sequences</taxon>
        <taxon>metagenomes</taxon>
        <taxon>organismal metagenomes</taxon>
    </lineage>
</organism>
<reference evidence="2" key="1">
    <citation type="journal article" date="2020" name="Nature">
        <title>Giant virus diversity and host interactions through global metagenomics.</title>
        <authorList>
            <person name="Schulz F."/>
            <person name="Roux S."/>
            <person name="Paez-Espino D."/>
            <person name="Jungbluth S."/>
            <person name="Walsh D.A."/>
            <person name="Denef V.J."/>
            <person name="McMahon K.D."/>
            <person name="Konstantinidis K.T."/>
            <person name="Eloe-Fadrosh E.A."/>
            <person name="Kyrpides N.C."/>
            <person name="Woyke T."/>
        </authorList>
    </citation>
    <scope>NUCLEOTIDE SEQUENCE</scope>
    <source>
        <strain evidence="2">GVMAG-M-3300023184-18</strain>
    </source>
</reference>
<name>A0A6C0I369_9ZZZZ</name>
<sequence length="162" mass="18287">MDSSTSTQHNTRMQQTHDSQGQQRQEENNNGNHVTLDLRVSCNTFWKYEMKLPVNRDDYVEQNDNDIVNGGGGGADAGGSCLNDDNKKTRTFSRLERFLCDSMIAHIHEDLALNGQEELIEKLCEISSKFHVHGHTTRSLLYHQSNAPHADHGGCIYICTHC</sequence>
<protein>
    <submittedName>
        <fullName evidence="2">Uncharacterized protein</fullName>
    </submittedName>
</protein>
<feature type="compositionally biased region" description="Polar residues" evidence="1">
    <location>
        <begin position="1"/>
        <end position="19"/>
    </location>
</feature>
<evidence type="ECO:0000256" key="1">
    <source>
        <dbReference type="SAM" id="MobiDB-lite"/>
    </source>
</evidence>
<dbReference type="AlphaFoldDB" id="A0A6C0I369"/>
<proteinExistence type="predicted"/>
<evidence type="ECO:0000313" key="2">
    <source>
        <dbReference type="EMBL" id="QHT86806.1"/>
    </source>
</evidence>
<feature type="compositionally biased region" description="Low complexity" evidence="1">
    <location>
        <begin position="20"/>
        <end position="32"/>
    </location>
</feature>